<evidence type="ECO:0000313" key="4">
    <source>
        <dbReference type="Proteomes" id="UP000011715"/>
    </source>
</evidence>
<protein>
    <submittedName>
        <fullName evidence="2 3">Uncharacterized protein</fullName>
    </submittedName>
</protein>
<reference evidence="3" key="4">
    <citation type="journal article" date="2015" name="G3 (Bethesda)">
        <title>Genome sequences of three phytopathogenic species of the Magnaporthaceae family of fungi.</title>
        <authorList>
            <person name="Okagaki L.H."/>
            <person name="Nunes C.C."/>
            <person name="Sailsbery J."/>
            <person name="Clay B."/>
            <person name="Brown D."/>
            <person name="John T."/>
            <person name="Oh Y."/>
            <person name="Young N."/>
            <person name="Fitzgerald M."/>
            <person name="Haas B.J."/>
            <person name="Zeng Q."/>
            <person name="Young S."/>
            <person name="Adiconis X."/>
            <person name="Fan L."/>
            <person name="Levin J.Z."/>
            <person name="Mitchell T.K."/>
            <person name="Okubara P.A."/>
            <person name="Farman M.L."/>
            <person name="Kohn L.M."/>
            <person name="Birren B."/>
            <person name="Ma L.-J."/>
            <person name="Dean R.A."/>
        </authorList>
    </citation>
    <scope>NUCLEOTIDE SEQUENCE</scope>
    <source>
        <strain evidence="3">ATCC 64411 / 73-15</strain>
    </source>
</reference>
<dbReference type="AlphaFoldDB" id="A0A0C4DY36"/>
<keyword evidence="4" id="KW-1185">Reference proteome</keyword>
<sequence>MSALASEAGFEDGDYVVVFAFENPATHFLLMNKTDQESGQIALRVREIQDGDPIPLDLVLKMPLRDDPEPETTPAVTSRLQQHLEEWDRHFSSAQATRRGTPFLDLYRSTNIVRSKGGASNNNSDGSVPVPVTLWDFCGGGSLASLLASCDRGGVEVPAAMGAILVVDVLTALLTTLGQHLEAHQHARRPGPAAPDHHDPPQGDRAQQRLRRRGRVRQPAVPIRFGCAGYDLPRYMLGDFARRRPVPRPAAEAARWTRMNDEMDSCCAKLEKLGAGAAATDTDLAAVLEGTLCAFRALEKEALDKTSAEQDAFLAQFRAKVRQHWQRQRPHPLGFDSAEKADRFCAEELKLKPCTWRARRVVGGKIQLPK</sequence>
<dbReference type="EMBL" id="ADBL01001157">
    <property type="status" value="NOT_ANNOTATED_CDS"/>
    <property type="molecule type" value="Genomic_DNA"/>
</dbReference>
<evidence type="ECO:0000256" key="1">
    <source>
        <dbReference type="SAM" id="MobiDB-lite"/>
    </source>
</evidence>
<dbReference type="eggNOG" id="ENOG502RN7M">
    <property type="taxonomic scope" value="Eukaryota"/>
</dbReference>
<reference evidence="2" key="2">
    <citation type="submission" date="2010-05" db="EMBL/GenBank/DDBJ databases">
        <title>The Genome Sequence of Magnaporthe poae strain ATCC 64411.</title>
        <authorList>
            <consortium name="The Broad Institute Genome Sequencing Platform"/>
            <consortium name="Broad Institute Genome Sequencing Center for Infectious Disease"/>
            <person name="Ma L.-J."/>
            <person name="Dead R."/>
            <person name="Young S."/>
            <person name="Zeng Q."/>
            <person name="Koehrsen M."/>
            <person name="Alvarado L."/>
            <person name="Berlin A."/>
            <person name="Chapman S.B."/>
            <person name="Chen Z."/>
            <person name="Freedman E."/>
            <person name="Gellesch M."/>
            <person name="Goldberg J."/>
            <person name="Griggs A."/>
            <person name="Gujja S."/>
            <person name="Heilman E.R."/>
            <person name="Heiman D."/>
            <person name="Hepburn T."/>
            <person name="Howarth C."/>
            <person name="Jen D."/>
            <person name="Larson L."/>
            <person name="Mehta T."/>
            <person name="Neiman D."/>
            <person name="Pearson M."/>
            <person name="Roberts A."/>
            <person name="Saif S."/>
            <person name="Shea T."/>
            <person name="Shenoy N."/>
            <person name="Sisk P."/>
            <person name="Stolte C."/>
            <person name="Sykes S."/>
            <person name="Walk T."/>
            <person name="White J."/>
            <person name="Yandava C."/>
            <person name="Haas B."/>
            <person name="Nusbaum C."/>
            <person name="Birren B."/>
        </authorList>
    </citation>
    <scope>NUCLEOTIDE SEQUENCE</scope>
    <source>
        <strain evidence="2">ATCC 64411</strain>
    </source>
</reference>
<accession>A0A0C4DY36</accession>
<feature type="region of interest" description="Disordered" evidence="1">
    <location>
        <begin position="181"/>
        <end position="215"/>
    </location>
</feature>
<reference evidence="2" key="3">
    <citation type="submission" date="2011-03" db="EMBL/GenBank/DDBJ databases">
        <title>Annotation of Magnaporthe poae ATCC 64411.</title>
        <authorList>
            <person name="Ma L.-J."/>
            <person name="Dead R."/>
            <person name="Young S.K."/>
            <person name="Zeng Q."/>
            <person name="Gargeya S."/>
            <person name="Fitzgerald M."/>
            <person name="Haas B."/>
            <person name="Abouelleil A."/>
            <person name="Alvarado L."/>
            <person name="Arachchi H.M."/>
            <person name="Berlin A."/>
            <person name="Brown A."/>
            <person name="Chapman S.B."/>
            <person name="Chen Z."/>
            <person name="Dunbar C."/>
            <person name="Freedman E."/>
            <person name="Gearin G."/>
            <person name="Gellesch M."/>
            <person name="Goldberg J."/>
            <person name="Griggs A."/>
            <person name="Gujja S."/>
            <person name="Heiman D."/>
            <person name="Howarth C."/>
            <person name="Larson L."/>
            <person name="Lui A."/>
            <person name="MacDonald P.J.P."/>
            <person name="Mehta T."/>
            <person name="Montmayeur A."/>
            <person name="Murphy C."/>
            <person name="Neiman D."/>
            <person name="Pearson M."/>
            <person name="Priest M."/>
            <person name="Roberts A."/>
            <person name="Saif S."/>
            <person name="Shea T."/>
            <person name="Shenoy N."/>
            <person name="Sisk P."/>
            <person name="Stolte C."/>
            <person name="Sykes S."/>
            <person name="Yandava C."/>
            <person name="Wortman J."/>
            <person name="Nusbaum C."/>
            <person name="Birren B."/>
        </authorList>
    </citation>
    <scope>NUCLEOTIDE SEQUENCE</scope>
    <source>
        <strain evidence="2">ATCC 64411</strain>
    </source>
</reference>
<evidence type="ECO:0000313" key="3">
    <source>
        <dbReference type="EnsemblFungi" id="MAPG_04945T0"/>
    </source>
</evidence>
<proteinExistence type="predicted"/>
<organism evidence="3 4">
    <name type="scientific">Magnaporthiopsis poae (strain ATCC 64411 / 73-15)</name>
    <name type="common">Kentucky bluegrass fungus</name>
    <name type="synonym">Magnaporthe poae</name>
    <dbReference type="NCBI Taxonomy" id="644358"/>
    <lineage>
        <taxon>Eukaryota</taxon>
        <taxon>Fungi</taxon>
        <taxon>Dikarya</taxon>
        <taxon>Ascomycota</taxon>
        <taxon>Pezizomycotina</taxon>
        <taxon>Sordariomycetes</taxon>
        <taxon>Sordariomycetidae</taxon>
        <taxon>Magnaporthales</taxon>
        <taxon>Magnaporthaceae</taxon>
        <taxon>Magnaporthiopsis</taxon>
    </lineage>
</organism>
<dbReference type="EnsemblFungi" id="MAPG_04945T0">
    <property type="protein sequence ID" value="MAPG_04945T0"/>
    <property type="gene ID" value="MAPG_04945"/>
</dbReference>
<evidence type="ECO:0000313" key="2">
    <source>
        <dbReference type="EMBL" id="KLU85926.1"/>
    </source>
</evidence>
<dbReference type="Proteomes" id="UP000011715">
    <property type="component" value="Unassembled WGS sequence"/>
</dbReference>
<reference evidence="4" key="1">
    <citation type="submission" date="2010-05" db="EMBL/GenBank/DDBJ databases">
        <title>The genome sequence of Magnaporthe poae strain ATCC 64411.</title>
        <authorList>
            <person name="Ma L.-J."/>
            <person name="Dead R."/>
            <person name="Young S."/>
            <person name="Zeng Q."/>
            <person name="Koehrsen M."/>
            <person name="Alvarado L."/>
            <person name="Berlin A."/>
            <person name="Chapman S.B."/>
            <person name="Chen Z."/>
            <person name="Freedman E."/>
            <person name="Gellesch M."/>
            <person name="Goldberg J."/>
            <person name="Griggs A."/>
            <person name="Gujja S."/>
            <person name="Heilman E.R."/>
            <person name="Heiman D."/>
            <person name="Hepburn T."/>
            <person name="Howarth C."/>
            <person name="Jen D."/>
            <person name="Larson L."/>
            <person name="Mehta T."/>
            <person name="Neiman D."/>
            <person name="Pearson M."/>
            <person name="Roberts A."/>
            <person name="Saif S."/>
            <person name="Shea T."/>
            <person name="Shenoy N."/>
            <person name="Sisk P."/>
            <person name="Stolte C."/>
            <person name="Sykes S."/>
            <person name="Walk T."/>
            <person name="White J."/>
            <person name="Yandava C."/>
            <person name="Haas B."/>
            <person name="Nusbaum C."/>
            <person name="Birren B."/>
        </authorList>
    </citation>
    <scope>NUCLEOTIDE SEQUENCE [LARGE SCALE GENOMIC DNA]</scope>
    <source>
        <strain evidence="4">ATCC 64411 / 73-15</strain>
    </source>
</reference>
<name>A0A0C4DY36_MAGP6</name>
<dbReference type="VEuPathDB" id="FungiDB:MAPG_04945"/>
<gene>
    <name evidence="2" type="ORF">MAPG_04945</name>
</gene>
<dbReference type="EMBL" id="GL876969">
    <property type="protein sequence ID" value="KLU85926.1"/>
    <property type="molecule type" value="Genomic_DNA"/>
</dbReference>
<dbReference type="OrthoDB" id="10637009at2759"/>
<reference evidence="3" key="5">
    <citation type="submission" date="2015-06" db="UniProtKB">
        <authorList>
            <consortium name="EnsemblFungi"/>
        </authorList>
    </citation>
    <scope>IDENTIFICATION</scope>
    <source>
        <strain evidence="3">ATCC 64411</strain>
    </source>
</reference>
<dbReference type="EMBL" id="ADBL01001156">
    <property type="status" value="NOT_ANNOTATED_CDS"/>
    <property type="molecule type" value="Genomic_DNA"/>
</dbReference>